<dbReference type="InterPro" id="IPR012349">
    <property type="entry name" value="Split_barrel_FMN-bd"/>
</dbReference>
<evidence type="ECO:0000313" key="1">
    <source>
        <dbReference type="EMBL" id="HIZ02979.1"/>
    </source>
</evidence>
<accession>A0A9D2CY94</accession>
<reference evidence="1" key="2">
    <citation type="submission" date="2021-04" db="EMBL/GenBank/DDBJ databases">
        <authorList>
            <person name="Gilroy R."/>
        </authorList>
    </citation>
    <scope>NUCLEOTIDE SEQUENCE</scope>
    <source>
        <strain evidence="1">CHK187-5294</strain>
    </source>
</reference>
<organism evidence="1 2">
    <name type="scientific">Candidatus Borkfalkia avistercoris</name>
    <dbReference type="NCBI Taxonomy" id="2838504"/>
    <lineage>
        <taxon>Bacteria</taxon>
        <taxon>Bacillati</taxon>
        <taxon>Bacillota</taxon>
        <taxon>Clostridia</taxon>
        <taxon>Christensenellales</taxon>
        <taxon>Christensenellaceae</taxon>
        <taxon>Candidatus Borkfalkia</taxon>
    </lineage>
</organism>
<name>A0A9D2CY94_9FIRM</name>
<dbReference type="PANTHER" id="PTHR34071:SF2">
    <property type="entry name" value="FLAVIN-NUCLEOTIDE-BINDING PROTEIN"/>
    <property type="match status" value="1"/>
</dbReference>
<reference evidence="1" key="1">
    <citation type="journal article" date="2021" name="PeerJ">
        <title>Extensive microbial diversity within the chicken gut microbiome revealed by metagenomics and culture.</title>
        <authorList>
            <person name="Gilroy R."/>
            <person name="Ravi A."/>
            <person name="Getino M."/>
            <person name="Pursley I."/>
            <person name="Horton D.L."/>
            <person name="Alikhan N.F."/>
            <person name="Baker D."/>
            <person name="Gharbi K."/>
            <person name="Hall N."/>
            <person name="Watson M."/>
            <person name="Adriaenssens E.M."/>
            <person name="Foster-Nyarko E."/>
            <person name="Jarju S."/>
            <person name="Secka A."/>
            <person name="Antonio M."/>
            <person name="Oren A."/>
            <person name="Chaudhuri R.R."/>
            <person name="La Ragione R."/>
            <person name="Hildebrand F."/>
            <person name="Pallen M.J."/>
        </authorList>
    </citation>
    <scope>NUCLEOTIDE SEQUENCE</scope>
    <source>
        <strain evidence="1">CHK187-5294</strain>
    </source>
</reference>
<proteinExistence type="predicted"/>
<dbReference type="Proteomes" id="UP000824132">
    <property type="component" value="Unassembled WGS sequence"/>
</dbReference>
<dbReference type="EMBL" id="DXCL01000009">
    <property type="protein sequence ID" value="HIZ02979.1"/>
    <property type="molecule type" value="Genomic_DNA"/>
</dbReference>
<comment type="caution">
    <text evidence="1">The sequence shown here is derived from an EMBL/GenBank/DDBJ whole genome shotgun (WGS) entry which is preliminary data.</text>
</comment>
<dbReference type="InterPro" id="IPR024747">
    <property type="entry name" value="Pyridox_Oxase-rel"/>
</dbReference>
<gene>
    <name evidence="1" type="ORF">H9727_01700</name>
</gene>
<dbReference type="Pfam" id="PF12900">
    <property type="entry name" value="Pyridox_ox_2"/>
    <property type="match status" value="1"/>
</dbReference>
<evidence type="ECO:0000313" key="2">
    <source>
        <dbReference type="Proteomes" id="UP000824132"/>
    </source>
</evidence>
<sequence length="161" mass="17874">MRKAEREVKDPAEKFAALMRCPYIVLAANGGSAPYQVPLNFGAALRKEGLVLYFHCAKEGKKLELLRKGGEVSFCAANMLRVFNKGIAPCGYTTDYESVCGRGNAEILREEGERLEGLKILMAHYTGEAFSDCSFDARALSLTEVVKITVSEWTCKRLIRK</sequence>
<dbReference type="PANTHER" id="PTHR34071">
    <property type="entry name" value="5-NITROIMIDAZOLE ANTIBIOTICS RESISTANCE PROTEIN, NIMA-FAMILY-RELATED PROTEIN-RELATED"/>
    <property type="match status" value="1"/>
</dbReference>
<protein>
    <submittedName>
        <fullName evidence="1">Pyridoxamine 5'-phosphate oxidase family protein</fullName>
    </submittedName>
</protein>
<dbReference type="AlphaFoldDB" id="A0A9D2CY94"/>
<dbReference type="Gene3D" id="2.30.110.10">
    <property type="entry name" value="Electron Transport, Fmn-binding Protein, Chain A"/>
    <property type="match status" value="1"/>
</dbReference>
<dbReference type="SUPFAM" id="SSF50475">
    <property type="entry name" value="FMN-binding split barrel"/>
    <property type="match status" value="1"/>
</dbReference>